<comment type="caution">
    <text evidence="1">The sequence shown here is derived from an EMBL/GenBank/DDBJ whole genome shotgun (WGS) entry which is preliminary data.</text>
</comment>
<dbReference type="Proteomes" id="UP000003544">
    <property type="component" value="Unassembled WGS sequence"/>
</dbReference>
<evidence type="ECO:0000313" key="2">
    <source>
        <dbReference type="Proteomes" id="UP000003544"/>
    </source>
</evidence>
<reference evidence="1 2" key="1">
    <citation type="journal article" date="2011" name="J. Bacteriol.">
        <title>Draft genome sequence of Methylophaga aminisulfidivorans MP T.</title>
        <authorList>
            <person name="Han G.H."/>
            <person name="Kim W."/>
            <person name="Chun J."/>
            <person name="Kim S.W."/>
        </authorList>
    </citation>
    <scope>NUCLEOTIDE SEQUENCE [LARGE SCALE GENOMIC DNA]</scope>
    <source>
        <strain evidence="2">MP(T)</strain>
    </source>
</reference>
<dbReference type="RefSeq" id="WP_007146562.1">
    <property type="nucleotide sequence ID" value="NZ_AFIG01000003.1"/>
</dbReference>
<proteinExistence type="predicted"/>
<evidence type="ECO:0000313" key="1">
    <source>
        <dbReference type="EMBL" id="EGL53312.1"/>
    </source>
</evidence>
<organism evidence="1 2">
    <name type="scientific">Methylophaga aminisulfidivorans MP</name>
    <dbReference type="NCBI Taxonomy" id="1026882"/>
    <lineage>
        <taxon>Bacteria</taxon>
        <taxon>Pseudomonadati</taxon>
        <taxon>Pseudomonadota</taxon>
        <taxon>Gammaproteobacteria</taxon>
        <taxon>Thiotrichales</taxon>
        <taxon>Piscirickettsiaceae</taxon>
        <taxon>Methylophaga</taxon>
    </lineage>
</organism>
<keyword evidence="2" id="KW-1185">Reference proteome</keyword>
<name>F5T2V1_9GAMM</name>
<evidence type="ECO:0008006" key="3">
    <source>
        <dbReference type="Google" id="ProtNLM"/>
    </source>
</evidence>
<sequence>MNKNKWLSTPVVVAIIILLAALIAAGVAASHLFSLIQEDVTSRLNTALVTSINRVKQSFTNHQRNSVYWAENTVIQQIALC</sequence>
<protein>
    <recommendedName>
        <fullName evidence="3">Methyl-accepting chemotaxis protein</fullName>
    </recommendedName>
</protein>
<dbReference type="EMBL" id="AFIG01000003">
    <property type="protein sequence ID" value="EGL53312.1"/>
    <property type="molecule type" value="Genomic_DNA"/>
</dbReference>
<dbReference type="STRING" id="1026882.MAMP_00797"/>
<dbReference type="AlphaFoldDB" id="F5T2V1"/>
<accession>F5T2V1</accession>
<gene>
    <name evidence="1" type="ORF">MAMP_00797</name>
</gene>